<sequence length="148" mass="15072">MRSQAEHTTREAWWPTRIAALCPALLVLLATLVICLGSVSHGDSGPAGTTMTWMGPMTPASVDALPAGAPTSHHGTTGAHSADCPYGDVCCGPAADGVRAVLAAPAQPVPVVLPSMPNTPAPGISSRCAEPPPTGRSPDLHVLQVQRT</sequence>
<evidence type="ECO:0000313" key="3">
    <source>
        <dbReference type="Proteomes" id="UP001602058"/>
    </source>
</evidence>
<proteinExistence type="predicted"/>
<dbReference type="RefSeq" id="WP_351077519.1">
    <property type="nucleotide sequence ID" value="NZ_JBEOZG010000003.1"/>
</dbReference>
<keyword evidence="3" id="KW-1185">Reference proteome</keyword>
<gene>
    <name evidence="2" type="ORF">ACFY1D_15445</name>
</gene>
<evidence type="ECO:0008006" key="4">
    <source>
        <dbReference type="Google" id="ProtNLM"/>
    </source>
</evidence>
<reference evidence="2 3" key="1">
    <citation type="submission" date="2024-10" db="EMBL/GenBank/DDBJ databases">
        <title>The Natural Products Discovery Center: Release of the First 8490 Sequenced Strains for Exploring Actinobacteria Biosynthetic Diversity.</title>
        <authorList>
            <person name="Kalkreuter E."/>
            <person name="Kautsar S.A."/>
            <person name="Yang D."/>
            <person name="Bader C.D."/>
            <person name="Teijaro C.N."/>
            <person name="Fluegel L."/>
            <person name="Davis C.M."/>
            <person name="Simpson J.R."/>
            <person name="Lauterbach L."/>
            <person name="Steele A.D."/>
            <person name="Gui C."/>
            <person name="Meng S."/>
            <person name="Li G."/>
            <person name="Viehrig K."/>
            <person name="Ye F."/>
            <person name="Su P."/>
            <person name="Kiefer A.F."/>
            <person name="Nichols A."/>
            <person name="Cepeda A.J."/>
            <person name="Yan W."/>
            <person name="Fan B."/>
            <person name="Jiang Y."/>
            <person name="Adhikari A."/>
            <person name="Zheng C.-J."/>
            <person name="Schuster L."/>
            <person name="Cowan T.M."/>
            <person name="Smanski M.J."/>
            <person name="Chevrette M.G."/>
            <person name="De Carvalho L.P.S."/>
            <person name="Shen B."/>
        </authorList>
    </citation>
    <scope>NUCLEOTIDE SEQUENCE [LARGE SCALE GENOMIC DNA]</scope>
    <source>
        <strain evidence="2 3">NPDC001390</strain>
    </source>
</reference>
<organism evidence="2 3">
    <name type="scientific">Streptomyces bluensis</name>
    <dbReference type="NCBI Taxonomy" id="33897"/>
    <lineage>
        <taxon>Bacteria</taxon>
        <taxon>Bacillati</taxon>
        <taxon>Actinomycetota</taxon>
        <taxon>Actinomycetes</taxon>
        <taxon>Kitasatosporales</taxon>
        <taxon>Streptomycetaceae</taxon>
        <taxon>Streptomyces</taxon>
    </lineage>
</organism>
<comment type="caution">
    <text evidence="2">The sequence shown here is derived from an EMBL/GenBank/DDBJ whole genome shotgun (WGS) entry which is preliminary data.</text>
</comment>
<dbReference type="EMBL" id="JBIAWJ010000006">
    <property type="protein sequence ID" value="MFF4522800.1"/>
    <property type="molecule type" value="Genomic_DNA"/>
</dbReference>
<accession>A0ABW6UKS0</accession>
<name>A0ABW6UKS0_9ACTN</name>
<evidence type="ECO:0000256" key="1">
    <source>
        <dbReference type="SAM" id="MobiDB-lite"/>
    </source>
</evidence>
<protein>
    <recommendedName>
        <fullName evidence="4">DUF2946 domain-containing protein</fullName>
    </recommendedName>
</protein>
<feature type="region of interest" description="Disordered" evidence="1">
    <location>
        <begin position="120"/>
        <end position="148"/>
    </location>
</feature>
<evidence type="ECO:0000313" key="2">
    <source>
        <dbReference type="EMBL" id="MFF4522800.1"/>
    </source>
</evidence>
<dbReference type="Proteomes" id="UP001602058">
    <property type="component" value="Unassembled WGS sequence"/>
</dbReference>